<dbReference type="Pfam" id="PF00691">
    <property type="entry name" value="OmpA"/>
    <property type="match status" value="1"/>
</dbReference>
<dbReference type="SUPFAM" id="SSF103088">
    <property type="entry name" value="OmpA-like"/>
    <property type="match status" value="1"/>
</dbReference>
<keyword evidence="2 4" id="KW-0472">Membrane</keyword>
<dbReference type="InterPro" id="IPR006664">
    <property type="entry name" value="OMP_bac"/>
</dbReference>
<dbReference type="Proteomes" id="UP000521017">
    <property type="component" value="Unassembled WGS sequence"/>
</dbReference>
<evidence type="ECO:0000256" key="1">
    <source>
        <dbReference type="ARBA" id="ARBA00004442"/>
    </source>
</evidence>
<dbReference type="PANTHER" id="PTHR30329">
    <property type="entry name" value="STATOR ELEMENT OF FLAGELLAR MOTOR COMPLEX"/>
    <property type="match status" value="1"/>
</dbReference>
<name>A0A7X0IZW0_9SPHI</name>
<evidence type="ECO:0000256" key="3">
    <source>
        <dbReference type="ARBA" id="ARBA00023237"/>
    </source>
</evidence>
<dbReference type="Gene3D" id="3.30.1330.60">
    <property type="entry name" value="OmpA-like domain"/>
    <property type="match status" value="1"/>
</dbReference>
<evidence type="ECO:0000256" key="4">
    <source>
        <dbReference type="PROSITE-ProRule" id="PRU00473"/>
    </source>
</evidence>
<dbReference type="CDD" id="cd07185">
    <property type="entry name" value="OmpA_C-like"/>
    <property type="match status" value="1"/>
</dbReference>
<evidence type="ECO:0000313" key="7">
    <source>
        <dbReference type="Proteomes" id="UP000521017"/>
    </source>
</evidence>
<protein>
    <submittedName>
        <fullName evidence="6">Outer membrane protein OmpA-like peptidoglycan-associated protein</fullName>
    </submittedName>
</protein>
<dbReference type="PROSITE" id="PS51123">
    <property type="entry name" value="OMPA_2"/>
    <property type="match status" value="1"/>
</dbReference>
<dbReference type="RefSeq" id="WP_184622542.1">
    <property type="nucleotide sequence ID" value="NZ_JACHCC010000001.1"/>
</dbReference>
<comment type="subcellular location">
    <subcellularLocation>
        <location evidence="1">Cell outer membrane</location>
    </subcellularLocation>
</comment>
<dbReference type="InterPro" id="IPR050330">
    <property type="entry name" value="Bact_OuterMem_StrucFunc"/>
</dbReference>
<dbReference type="GO" id="GO:0009279">
    <property type="term" value="C:cell outer membrane"/>
    <property type="evidence" value="ECO:0007669"/>
    <property type="project" value="UniProtKB-SubCell"/>
</dbReference>
<evidence type="ECO:0000259" key="5">
    <source>
        <dbReference type="PROSITE" id="PS51123"/>
    </source>
</evidence>
<evidence type="ECO:0000313" key="6">
    <source>
        <dbReference type="EMBL" id="MBB6498448.1"/>
    </source>
</evidence>
<dbReference type="InterPro" id="IPR036737">
    <property type="entry name" value="OmpA-like_sf"/>
</dbReference>
<keyword evidence="3" id="KW-0998">Cell outer membrane</keyword>
<gene>
    <name evidence="6" type="ORF">HDF25_000572</name>
</gene>
<reference evidence="6 7" key="1">
    <citation type="submission" date="2020-08" db="EMBL/GenBank/DDBJ databases">
        <title>Genomic Encyclopedia of Type Strains, Phase IV (KMG-V): Genome sequencing to study the core and pangenomes of soil and plant-associated prokaryotes.</title>
        <authorList>
            <person name="Whitman W."/>
        </authorList>
    </citation>
    <scope>NUCLEOTIDE SEQUENCE [LARGE SCALE GENOMIC DNA]</scope>
    <source>
        <strain evidence="6 7">M2T3</strain>
    </source>
</reference>
<comment type="caution">
    <text evidence="6">The sequence shown here is derived from an EMBL/GenBank/DDBJ whole genome shotgun (WGS) entry which is preliminary data.</text>
</comment>
<organism evidence="6 7">
    <name type="scientific">Pedobacter cryoconitis</name>
    <dbReference type="NCBI Taxonomy" id="188932"/>
    <lineage>
        <taxon>Bacteria</taxon>
        <taxon>Pseudomonadati</taxon>
        <taxon>Bacteroidota</taxon>
        <taxon>Sphingobacteriia</taxon>
        <taxon>Sphingobacteriales</taxon>
        <taxon>Sphingobacteriaceae</taxon>
        <taxon>Pedobacter</taxon>
    </lineage>
</organism>
<accession>A0A7X0IZW0</accession>
<sequence>MADKGIKKIALAPTNIYYPKMGGGKVLVLPGGASSSFSVAEWLPGTTEAEKKKVFWRLQDNKKKEIIVQYQGSSPVLSNFVISKKLSGAQVYYLGASLSDKPDYESTSGIYVRGYSPPRIISSVWSMEPNGADIRKKEEISYGEDINLNMITEGLNGYTLTITVYSRQWGPDKNIFTYTSVECFNGEVNLKIRNTYAWYSKIGGDKLTHELYVKVRIDGAPNYVVDEHNDDSHARYLKIKDVIYNKTVAGAVNNLPVKIGESDLNIKRYEPCSFTQLQIIEDGEKFLLFDEGKLGVKGLKKDSFSRSEEIYYDFAKWNLTGSARSVLDKLATFLLESPYVPVELGSHTDNRGTDAFNMTLSEKRAKTAVDYLVGKGVTQSRITAKGYGKTMLVIKGDHLTEAQHQMNRRTTILFKIFENNAENIVYETFAGDFDLKKKMPLIIKDFTIKGCLRTPLHNNKKIKVVKIAALKEGSNPTYELAMDGDQIHTAVYSDLAKLDAFPISYIWPILNPPNKFLFYINSCRYFSNIERPTVAIVTYSDIKWDFHFYLNLSEALSVKWQKLSPDQHKKMQQQAGRIGAEKSNQNVKVDFGVVLEANWNKEGSKYGGHNEFTAKYDEKIKWLYKIFASLKEVSKAITDTTKGKVKKMPMGLAISIQQPNFCLGAEWQLQRGERKMQKTNEIGTEIKFYFQAKPIIGMELKIDLLDGIVQGVVGVFTGGTGNLVAKEIFDDVRDWVGDDGHSVTLKMYIDLIIKGTIQGETNLTINTKSDRNVSNSKLDATLTVTIDAGIEAKGKVVVVGVEAYLKGVLKATGSAAITFGHNLNYDGKGLNYRPELIFEGLKVKFVVKAEVGISIKKSFFATEKNYNLADFDKTVMLIPEFDVVKNLEKYAGISADIPLIRNS</sequence>
<proteinExistence type="predicted"/>
<evidence type="ECO:0000256" key="2">
    <source>
        <dbReference type="ARBA" id="ARBA00023136"/>
    </source>
</evidence>
<dbReference type="AlphaFoldDB" id="A0A7X0IZW0"/>
<feature type="domain" description="OmpA-like" evidence="5">
    <location>
        <begin position="299"/>
        <end position="418"/>
    </location>
</feature>
<dbReference type="PANTHER" id="PTHR30329:SF21">
    <property type="entry name" value="LIPOPROTEIN YIAD-RELATED"/>
    <property type="match status" value="1"/>
</dbReference>
<dbReference type="PRINTS" id="PR01021">
    <property type="entry name" value="OMPADOMAIN"/>
</dbReference>
<dbReference type="InterPro" id="IPR006665">
    <property type="entry name" value="OmpA-like"/>
</dbReference>
<dbReference type="EMBL" id="JACHCC010000001">
    <property type="protein sequence ID" value="MBB6498448.1"/>
    <property type="molecule type" value="Genomic_DNA"/>
</dbReference>